<evidence type="ECO:0000256" key="1">
    <source>
        <dbReference type="SAM" id="Phobius"/>
    </source>
</evidence>
<dbReference type="RefSeq" id="WP_053908174.1">
    <property type="nucleotide sequence ID" value="NZ_CAWMUS010000018.1"/>
</dbReference>
<dbReference type="OrthoDB" id="6466160at2"/>
<keyword evidence="3" id="KW-1185">Reference proteome</keyword>
<keyword evidence="1" id="KW-0812">Transmembrane</keyword>
<feature type="transmembrane region" description="Helical" evidence="1">
    <location>
        <begin position="91"/>
        <end position="111"/>
    </location>
</feature>
<feature type="transmembrane region" description="Helical" evidence="1">
    <location>
        <begin position="14"/>
        <end position="32"/>
    </location>
</feature>
<dbReference type="AlphaFoldDB" id="A0A0N0Z9J6"/>
<sequence length="113" mass="12630">MDTEKEEYKVVGKGILNAFWFGLVVFIIALIINQVSPHNSSGGWSTLSRGLSMAFIIFGAGVYCFFCFIIAMNEWIDNRKKSHVNTERAMIATFLHGIVALFVGCCTLIIFNN</sequence>
<organism evidence="2 3">
    <name type="scientific">Moellerella wisconsensis ATCC 35017</name>
    <dbReference type="NCBI Taxonomy" id="1354267"/>
    <lineage>
        <taxon>Bacteria</taxon>
        <taxon>Pseudomonadati</taxon>
        <taxon>Pseudomonadota</taxon>
        <taxon>Gammaproteobacteria</taxon>
        <taxon>Enterobacterales</taxon>
        <taxon>Morganellaceae</taxon>
        <taxon>Moellerella</taxon>
    </lineage>
</organism>
<dbReference type="EMBL" id="LGAA01000018">
    <property type="protein sequence ID" value="KPD02599.1"/>
    <property type="molecule type" value="Genomic_DNA"/>
</dbReference>
<comment type="caution">
    <text evidence="2">The sequence shown here is derived from an EMBL/GenBank/DDBJ whole genome shotgun (WGS) entry which is preliminary data.</text>
</comment>
<keyword evidence="1" id="KW-0472">Membrane</keyword>
<proteinExistence type="predicted"/>
<name>A0A0N0Z9J6_9GAMM</name>
<gene>
    <name evidence="2" type="ORF">M992_1754</name>
</gene>
<reference evidence="2 3" key="1">
    <citation type="submission" date="2015-07" db="EMBL/GenBank/DDBJ databases">
        <title>ATOL: Assembling a taxonomically balanced genome-scale reconstruction of the evolutionary history of the Enterobacteriaceae.</title>
        <authorList>
            <person name="Plunkett G.III."/>
            <person name="Neeno-Eckwall E.C."/>
            <person name="Glasner J.D."/>
            <person name="Perna N.T."/>
        </authorList>
    </citation>
    <scope>NUCLEOTIDE SEQUENCE [LARGE SCALE GENOMIC DNA]</scope>
    <source>
        <strain evidence="2 3">ATCC 35017</strain>
    </source>
</reference>
<keyword evidence="1" id="KW-1133">Transmembrane helix</keyword>
<evidence type="ECO:0000313" key="3">
    <source>
        <dbReference type="Proteomes" id="UP000053226"/>
    </source>
</evidence>
<feature type="transmembrane region" description="Helical" evidence="1">
    <location>
        <begin position="52"/>
        <end position="71"/>
    </location>
</feature>
<protein>
    <submittedName>
        <fullName evidence="2">Uncharacterized protein</fullName>
    </submittedName>
</protein>
<accession>A0A0N0Z9J6</accession>
<evidence type="ECO:0000313" key="2">
    <source>
        <dbReference type="EMBL" id="KPD02599.1"/>
    </source>
</evidence>
<dbReference type="Proteomes" id="UP000053226">
    <property type="component" value="Unassembled WGS sequence"/>
</dbReference>